<dbReference type="GO" id="GO:0042128">
    <property type="term" value="P:nitrate assimilation"/>
    <property type="evidence" value="ECO:0007669"/>
    <property type="project" value="UniProtKB-KW"/>
</dbReference>
<feature type="region of interest" description="Disordered" evidence="7">
    <location>
        <begin position="1"/>
        <end position="30"/>
    </location>
</feature>
<dbReference type="CDD" id="cd17341">
    <property type="entry name" value="MFS_NRT2_like"/>
    <property type="match status" value="1"/>
</dbReference>
<name>A0A7S1TKM9_9RHOD</name>
<feature type="transmembrane region" description="Helical" evidence="8">
    <location>
        <begin position="63"/>
        <end position="85"/>
    </location>
</feature>
<organism evidence="10">
    <name type="scientific">Erythrolobus australicus</name>
    <dbReference type="NCBI Taxonomy" id="1077150"/>
    <lineage>
        <taxon>Eukaryota</taxon>
        <taxon>Rhodophyta</taxon>
        <taxon>Bangiophyceae</taxon>
        <taxon>Porphyridiales</taxon>
        <taxon>Porphyridiaceae</taxon>
        <taxon>Erythrolobus</taxon>
    </lineage>
</organism>
<keyword evidence="6 8" id="KW-0472">Membrane</keyword>
<evidence type="ECO:0000256" key="3">
    <source>
        <dbReference type="ARBA" id="ARBA00022692"/>
    </source>
</evidence>
<feature type="transmembrane region" description="Helical" evidence="8">
    <location>
        <begin position="408"/>
        <end position="433"/>
    </location>
</feature>
<feature type="transmembrane region" description="Helical" evidence="8">
    <location>
        <begin position="312"/>
        <end position="333"/>
    </location>
</feature>
<keyword evidence="3 8" id="KW-0812">Transmembrane</keyword>
<dbReference type="SUPFAM" id="SSF103473">
    <property type="entry name" value="MFS general substrate transporter"/>
    <property type="match status" value="1"/>
</dbReference>
<evidence type="ECO:0000256" key="7">
    <source>
        <dbReference type="SAM" id="MobiDB-lite"/>
    </source>
</evidence>
<protein>
    <recommendedName>
        <fullName evidence="9">Major facilitator superfamily (MFS) profile domain-containing protein</fullName>
    </recommendedName>
</protein>
<keyword evidence="5" id="KW-0534">Nitrate assimilation</keyword>
<dbReference type="InterPro" id="IPR020846">
    <property type="entry name" value="MFS_dom"/>
</dbReference>
<gene>
    <name evidence="10" type="ORF">EAUS1353_LOCUS982</name>
</gene>
<proteinExistence type="inferred from homology"/>
<dbReference type="PROSITE" id="PS50850">
    <property type="entry name" value="MFS"/>
    <property type="match status" value="1"/>
</dbReference>
<dbReference type="Pfam" id="PF07690">
    <property type="entry name" value="MFS_1"/>
    <property type="match status" value="1"/>
</dbReference>
<sequence length="495" mass="53819">MSAEQADVQEQVSLQNNTVDDPTFGPQPIDPETGERLFRLPVDEKHRAFKMQPWRFDRPHMRAFFFAWSHFFIAFFGWFAVAPLMTTIKEDEKLGLGTKKARGNSNVIAVSGTILMRLIIGPFSDRYGPRVASAGLMTIFSLPVYLIGTAQNYASFCTARFFIGFLGATFVVTQYWTSIMFAPLIVGTANATSAGWGNLGGGVTNALMPQFFNMFVAFGLTEQQAWRVAMVIPGTMALAVGVLLYFFSDDSPDGNFRDLHMSGAKQKTNPWLAMKRASVNGRSWILHLLYATCFGVELIMNNNLASYFTEEFGLSQGTAGLVASLFGLMNLFARSLGGIASDYFSKRFGMTGRLWVFFIVEFVEGLFLLLFSRLRVLGAAIAALIAFSTCVQMAEGATFGVVPFVDPVATGAVSGIVGAGGNVGAMTLGLLFANFDGPEAMLYLSFVVIGVSFLVFPLMWGPLKVIDTESGRAVAAGKEIDDELVESRSSVSVAA</sequence>
<feature type="transmembrane region" description="Helical" evidence="8">
    <location>
        <begin position="284"/>
        <end position="300"/>
    </location>
</feature>
<evidence type="ECO:0000256" key="5">
    <source>
        <dbReference type="ARBA" id="ARBA00023063"/>
    </source>
</evidence>
<dbReference type="EMBL" id="HBGI01001518">
    <property type="protein sequence ID" value="CAD9239246.1"/>
    <property type="molecule type" value="Transcribed_RNA"/>
</dbReference>
<dbReference type="GO" id="GO:0016020">
    <property type="term" value="C:membrane"/>
    <property type="evidence" value="ECO:0007669"/>
    <property type="project" value="UniProtKB-SubCell"/>
</dbReference>
<feature type="transmembrane region" description="Helical" evidence="8">
    <location>
        <begin position="130"/>
        <end position="149"/>
    </location>
</feature>
<feature type="transmembrane region" description="Helical" evidence="8">
    <location>
        <begin position="161"/>
        <end position="182"/>
    </location>
</feature>
<dbReference type="PANTHER" id="PTHR23515">
    <property type="entry name" value="HIGH-AFFINITY NITRATE TRANSPORTER 2.3"/>
    <property type="match status" value="1"/>
</dbReference>
<comment type="subcellular location">
    <subcellularLocation>
        <location evidence="1">Membrane</location>
        <topology evidence="1">Multi-pass membrane protein</topology>
    </subcellularLocation>
</comment>
<evidence type="ECO:0000256" key="6">
    <source>
        <dbReference type="ARBA" id="ARBA00023136"/>
    </source>
</evidence>
<feature type="transmembrane region" description="Helical" evidence="8">
    <location>
        <begin position="378"/>
        <end position="402"/>
    </location>
</feature>
<evidence type="ECO:0000313" key="10">
    <source>
        <dbReference type="EMBL" id="CAD9239246.1"/>
    </source>
</evidence>
<feature type="transmembrane region" description="Helical" evidence="8">
    <location>
        <begin position="353"/>
        <end position="371"/>
    </location>
</feature>
<keyword evidence="4 8" id="KW-1133">Transmembrane helix</keyword>
<dbReference type="InterPro" id="IPR036259">
    <property type="entry name" value="MFS_trans_sf"/>
</dbReference>
<feature type="transmembrane region" description="Helical" evidence="8">
    <location>
        <begin position="202"/>
        <end position="221"/>
    </location>
</feature>
<feature type="transmembrane region" description="Helical" evidence="8">
    <location>
        <begin position="228"/>
        <end position="247"/>
    </location>
</feature>
<feature type="domain" description="Major facilitator superfamily (MFS) profile" evidence="9">
    <location>
        <begin position="63"/>
        <end position="464"/>
    </location>
</feature>
<feature type="compositionally biased region" description="Polar residues" evidence="7">
    <location>
        <begin position="8"/>
        <end position="20"/>
    </location>
</feature>
<evidence type="ECO:0000256" key="4">
    <source>
        <dbReference type="ARBA" id="ARBA00022989"/>
    </source>
</evidence>
<dbReference type="Gene3D" id="1.20.1250.20">
    <property type="entry name" value="MFS general substrate transporter like domains"/>
    <property type="match status" value="2"/>
</dbReference>
<comment type="similarity">
    <text evidence="2">Belongs to the major facilitator superfamily. Nitrate/nitrite porter (TC 2.A.1.8) family.</text>
</comment>
<dbReference type="GO" id="GO:0015112">
    <property type="term" value="F:nitrate transmembrane transporter activity"/>
    <property type="evidence" value="ECO:0007669"/>
    <property type="project" value="InterPro"/>
</dbReference>
<accession>A0A7S1TKM9</accession>
<evidence type="ECO:0000256" key="1">
    <source>
        <dbReference type="ARBA" id="ARBA00004141"/>
    </source>
</evidence>
<feature type="transmembrane region" description="Helical" evidence="8">
    <location>
        <begin position="440"/>
        <end position="460"/>
    </location>
</feature>
<dbReference type="FunFam" id="1.20.1250.20:FF:000053">
    <property type="entry name" value="Nitrate transporter 2.1"/>
    <property type="match status" value="1"/>
</dbReference>
<evidence type="ECO:0000259" key="9">
    <source>
        <dbReference type="PROSITE" id="PS50850"/>
    </source>
</evidence>
<evidence type="ECO:0000256" key="2">
    <source>
        <dbReference type="ARBA" id="ARBA00008432"/>
    </source>
</evidence>
<dbReference type="InterPro" id="IPR044772">
    <property type="entry name" value="NO3_transporter"/>
</dbReference>
<dbReference type="AlphaFoldDB" id="A0A7S1TKM9"/>
<evidence type="ECO:0000256" key="8">
    <source>
        <dbReference type="SAM" id="Phobius"/>
    </source>
</evidence>
<dbReference type="InterPro" id="IPR011701">
    <property type="entry name" value="MFS"/>
</dbReference>
<reference evidence="10" key="1">
    <citation type="submission" date="2021-01" db="EMBL/GenBank/DDBJ databases">
        <authorList>
            <person name="Corre E."/>
            <person name="Pelletier E."/>
            <person name="Niang G."/>
            <person name="Scheremetjew M."/>
            <person name="Finn R."/>
            <person name="Kale V."/>
            <person name="Holt S."/>
            <person name="Cochrane G."/>
            <person name="Meng A."/>
            <person name="Brown T."/>
            <person name="Cohen L."/>
        </authorList>
    </citation>
    <scope>NUCLEOTIDE SEQUENCE</scope>
    <source>
        <strain evidence="10">CCMP3124</strain>
    </source>
</reference>